<protein>
    <submittedName>
        <fullName evidence="2">Uncharacterized protein</fullName>
    </submittedName>
</protein>
<reference evidence="2" key="1">
    <citation type="submission" date="2023-08" db="EMBL/GenBank/DDBJ databases">
        <authorList>
            <person name="Alioto T."/>
            <person name="Alioto T."/>
            <person name="Gomez Garrido J."/>
        </authorList>
    </citation>
    <scope>NUCLEOTIDE SEQUENCE</scope>
</reference>
<organism evidence="2 3">
    <name type="scientific">Xyrichtys novacula</name>
    <name type="common">Pearly razorfish</name>
    <name type="synonym">Hemipteronotus novacula</name>
    <dbReference type="NCBI Taxonomy" id="13765"/>
    <lineage>
        <taxon>Eukaryota</taxon>
        <taxon>Metazoa</taxon>
        <taxon>Chordata</taxon>
        <taxon>Craniata</taxon>
        <taxon>Vertebrata</taxon>
        <taxon>Euteleostomi</taxon>
        <taxon>Actinopterygii</taxon>
        <taxon>Neopterygii</taxon>
        <taxon>Teleostei</taxon>
        <taxon>Neoteleostei</taxon>
        <taxon>Acanthomorphata</taxon>
        <taxon>Eupercaria</taxon>
        <taxon>Labriformes</taxon>
        <taxon>Labridae</taxon>
        <taxon>Xyrichtys</taxon>
    </lineage>
</organism>
<gene>
    <name evidence="2" type="ORF">XNOV1_A038958</name>
</gene>
<dbReference type="AlphaFoldDB" id="A0AAV1H7U0"/>
<keyword evidence="3" id="KW-1185">Reference proteome</keyword>
<evidence type="ECO:0000256" key="1">
    <source>
        <dbReference type="SAM" id="MobiDB-lite"/>
    </source>
</evidence>
<proteinExistence type="predicted"/>
<accession>A0AAV1H7U0</accession>
<dbReference type="EMBL" id="OY660882">
    <property type="protein sequence ID" value="CAJ1081491.1"/>
    <property type="molecule type" value="Genomic_DNA"/>
</dbReference>
<evidence type="ECO:0000313" key="3">
    <source>
        <dbReference type="Proteomes" id="UP001178508"/>
    </source>
</evidence>
<dbReference type="Proteomes" id="UP001178508">
    <property type="component" value="Chromosome 19"/>
</dbReference>
<sequence>MIRLQMCAYKKSPNSDVISVCACSFTYNSIFDSFEECLRHHTEITALVVEMQYTQMPQTRLLIFIQSSGSAEEEEEEKRRRRCAWLQRAAVQRGEHRASGMGRKDAAREKREREIETDVISRPLPPASLFKASVLQQLSEERQIKVRGDRQAEETCRHRRAPVLSTYF</sequence>
<feature type="region of interest" description="Disordered" evidence="1">
    <location>
        <begin position="94"/>
        <end position="116"/>
    </location>
</feature>
<evidence type="ECO:0000313" key="2">
    <source>
        <dbReference type="EMBL" id="CAJ1081491.1"/>
    </source>
</evidence>
<name>A0AAV1H7U0_XYRNO</name>